<dbReference type="GO" id="GO:0047617">
    <property type="term" value="F:fatty acyl-CoA hydrolase activity"/>
    <property type="evidence" value="ECO:0007669"/>
    <property type="project" value="TreeGrafter"/>
</dbReference>
<sequence length="155" mass="17450">MASFDMPQSLNLNQILSQHMTHKTLIKVRGYHLDIYQHVNNARYLEFLEEARWGYLEDSGDIDWFAKHNLAWVIVNININYRVAATMGDTLEVFTRFSKVGGKSAVVTQEVRIAGKDAVAADAQVTFVCLDQKTGKAVAIEGELKARLEQHIAEA</sequence>
<reference evidence="3" key="1">
    <citation type="submission" date="2019-04" db="EMBL/GenBank/DDBJ databases">
        <authorList>
            <person name="Brambilla D."/>
        </authorList>
    </citation>
    <scope>NUCLEOTIDE SEQUENCE</scope>
    <source>
        <strain evidence="3">BAL1</strain>
    </source>
</reference>
<dbReference type="NCBIfam" id="TIGR00051">
    <property type="entry name" value="YbgC/FadM family acyl-CoA thioesterase"/>
    <property type="match status" value="1"/>
</dbReference>
<accession>A0A486XXR8</accession>
<dbReference type="PIRSF" id="PIRSF003230">
    <property type="entry name" value="YbgC"/>
    <property type="match status" value="1"/>
</dbReference>
<keyword evidence="2" id="KW-0378">Hydrolase</keyword>
<comment type="similarity">
    <text evidence="1">Belongs to the 4-hydroxybenzoyl-CoA thioesterase family.</text>
</comment>
<dbReference type="PANTHER" id="PTHR31793">
    <property type="entry name" value="4-HYDROXYBENZOYL-COA THIOESTERASE FAMILY MEMBER"/>
    <property type="match status" value="1"/>
</dbReference>
<protein>
    <submittedName>
        <fullName evidence="3">4-hydroxybenzoyl-CoA thioesterase family active site</fullName>
    </submittedName>
</protein>
<dbReference type="Gene3D" id="3.10.129.10">
    <property type="entry name" value="Hotdog Thioesterase"/>
    <property type="match status" value="1"/>
</dbReference>
<dbReference type="Pfam" id="PF13279">
    <property type="entry name" value="4HBT_2"/>
    <property type="match status" value="1"/>
</dbReference>
<dbReference type="InterPro" id="IPR006684">
    <property type="entry name" value="YbgC/YbaW"/>
</dbReference>
<dbReference type="InterPro" id="IPR050563">
    <property type="entry name" value="4-hydroxybenzoyl-CoA_TE"/>
</dbReference>
<evidence type="ECO:0000256" key="1">
    <source>
        <dbReference type="ARBA" id="ARBA00005953"/>
    </source>
</evidence>
<evidence type="ECO:0000313" key="3">
    <source>
        <dbReference type="EMBL" id="VHO06404.1"/>
    </source>
</evidence>
<dbReference type="SUPFAM" id="SSF54637">
    <property type="entry name" value="Thioesterase/thiol ester dehydrase-isomerase"/>
    <property type="match status" value="1"/>
</dbReference>
<proteinExistence type="inferred from homology"/>
<organism evidence="3">
    <name type="scientific">Rheinheimera sp. BAL341</name>
    <dbReference type="NCBI Taxonomy" id="1708203"/>
    <lineage>
        <taxon>Bacteria</taxon>
        <taxon>Pseudomonadati</taxon>
        <taxon>Pseudomonadota</taxon>
        <taxon>Gammaproteobacteria</taxon>
        <taxon>Chromatiales</taxon>
        <taxon>Chromatiaceae</taxon>
        <taxon>Rheinheimera</taxon>
    </lineage>
</organism>
<dbReference type="InterPro" id="IPR029069">
    <property type="entry name" value="HotDog_dom_sf"/>
</dbReference>
<dbReference type="EMBL" id="CAAJGR010000033">
    <property type="protein sequence ID" value="VHO06404.1"/>
    <property type="molecule type" value="Genomic_DNA"/>
</dbReference>
<evidence type="ECO:0000256" key="2">
    <source>
        <dbReference type="ARBA" id="ARBA00022801"/>
    </source>
</evidence>
<name>A0A486XXR8_9GAMM</name>
<dbReference type="PANTHER" id="PTHR31793:SF24">
    <property type="entry name" value="LONG-CHAIN ACYL-COA THIOESTERASE FADM"/>
    <property type="match status" value="1"/>
</dbReference>
<gene>
    <name evidence="3" type="ORF">BAL341_3425</name>
</gene>
<dbReference type="AlphaFoldDB" id="A0A486XXR8"/>
<dbReference type="CDD" id="cd00586">
    <property type="entry name" value="4HBT"/>
    <property type="match status" value="1"/>
</dbReference>